<dbReference type="Proteomes" id="UP000563524">
    <property type="component" value="Unassembled WGS sequence"/>
</dbReference>
<sequence length="128" mass="14150">MTRGEGQHRLPPWFLAAAIFVPAILIAAPFVSDLFRYGAIFAPLAVATAVAMPVLVGWTRRKGSVVAVLSLLLMFSGSYGLLVKRDRDAMENFHDRRVLCAAIVELDARQCDRLHSPCLACPRQQTRN</sequence>
<feature type="transmembrane region" description="Helical" evidence="1">
    <location>
        <begin position="65"/>
        <end position="83"/>
    </location>
</feature>
<evidence type="ECO:0000313" key="2">
    <source>
        <dbReference type="EMBL" id="MBB4658511.1"/>
    </source>
</evidence>
<evidence type="ECO:0000256" key="1">
    <source>
        <dbReference type="SAM" id="Phobius"/>
    </source>
</evidence>
<gene>
    <name evidence="2" type="ORF">GGQ59_001011</name>
</gene>
<keyword evidence="1" id="KW-1133">Transmembrane helix</keyword>
<keyword evidence="3" id="KW-1185">Reference proteome</keyword>
<dbReference type="RefSeq" id="WP_183816397.1">
    <property type="nucleotide sequence ID" value="NZ_JACHOB010000001.1"/>
</dbReference>
<feature type="transmembrane region" description="Helical" evidence="1">
    <location>
        <begin position="37"/>
        <end position="58"/>
    </location>
</feature>
<accession>A0A840I2K4</accession>
<feature type="transmembrane region" description="Helical" evidence="1">
    <location>
        <begin position="12"/>
        <end position="31"/>
    </location>
</feature>
<keyword evidence="1" id="KW-0812">Transmembrane</keyword>
<organism evidence="2 3">
    <name type="scientific">Parvularcula dongshanensis</name>
    <dbReference type="NCBI Taxonomy" id="1173995"/>
    <lineage>
        <taxon>Bacteria</taxon>
        <taxon>Pseudomonadati</taxon>
        <taxon>Pseudomonadota</taxon>
        <taxon>Alphaproteobacteria</taxon>
        <taxon>Parvularculales</taxon>
        <taxon>Parvularculaceae</taxon>
        <taxon>Parvularcula</taxon>
    </lineage>
</organism>
<dbReference type="AlphaFoldDB" id="A0A840I2K4"/>
<keyword evidence="1" id="KW-0472">Membrane</keyword>
<protein>
    <submittedName>
        <fullName evidence="2">Uncharacterized protein</fullName>
    </submittedName>
</protein>
<evidence type="ECO:0000313" key="3">
    <source>
        <dbReference type="Proteomes" id="UP000563524"/>
    </source>
</evidence>
<comment type="caution">
    <text evidence="2">The sequence shown here is derived from an EMBL/GenBank/DDBJ whole genome shotgun (WGS) entry which is preliminary data.</text>
</comment>
<reference evidence="2 3" key="1">
    <citation type="submission" date="2020-08" db="EMBL/GenBank/DDBJ databases">
        <title>Genomic Encyclopedia of Type Strains, Phase IV (KMG-IV): sequencing the most valuable type-strain genomes for metagenomic binning, comparative biology and taxonomic classification.</title>
        <authorList>
            <person name="Goeker M."/>
        </authorList>
    </citation>
    <scope>NUCLEOTIDE SEQUENCE [LARGE SCALE GENOMIC DNA]</scope>
    <source>
        <strain evidence="2 3">DSM 102850</strain>
    </source>
</reference>
<dbReference type="EMBL" id="JACHOB010000001">
    <property type="protein sequence ID" value="MBB4658511.1"/>
    <property type="molecule type" value="Genomic_DNA"/>
</dbReference>
<name>A0A840I2K4_9PROT</name>
<proteinExistence type="predicted"/>